<dbReference type="PROSITE" id="PS50122">
    <property type="entry name" value="CHEB"/>
    <property type="match status" value="1"/>
</dbReference>
<feature type="active site" evidence="5 6">
    <location>
        <position position="287"/>
    </location>
</feature>
<dbReference type="Proteomes" id="UP000580654">
    <property type="component" value="Unassembled WGS sequence"/>
</dbReference>
<dbReference type="SUPFAM" id="SSF52738">
    <property type="entry name" value="Methylesterase CheB, C-terminal domain"/>
    <property type="match status" value="1"/>
</dbReference>
<dbReference type="InterPro" id="IPR011006">
    <property type="entry name" value="CheY-like_superfamily"/>
</dbReference>
<dbReference type="PANTHER" id="PTHR42872">
    <property type="entry name" value="PROTEIN-GLUTAMATE METHYLESTERASE/PROTEIN-GLUTAMINE GLUTAMINASE"/>
    <property type="match status" value="1"/>
</dbReference>
<keyword evidence="1 5" id="KW-0963">Cytoplasm</keyword>
<dbReference type="CDD" id="cd17541">
    <property type="entry name" value="REC_CheB-like"/>
    <property type="match status" value="1"/>
</dbReference>
<comment type="similarity">
    <text evidence="5">Belongs to the CheB family.</text>
</comment>
<organism evidence="10 11">
    <name type="scientific">Muricoccus pecuniae</name>
    <dbReference type="NCBI Taxonomy" id="693023"/>
    <lineage>
        <taxon>Bacteria</taxon>
        <taxon>Pseudomonadati</taxon>
        <taxon>Pseudomonadota</taxon>
        <taxon>Alphaproteobacteria</taxon>
        <taxon>Acetobacterales</taxon>
        <taxon>Roseomonadaceae</taxon>
        <taxon>Muricoccus</taxon>
    </lineage>
</organism>
<dbReference type="PANTHER" id="PTHR42872:SF6">
    <property type="entry name" value="PROTEIN-GLUTAMATE METHYLESTERASE_PROTEIN-GLUTAMINE GLUTAMINASE"/>
    <property type="match status" value="1"/>
</dbReference>
<gene>
    <name evidence="5" type="primary">cheB</name>
    <name evidence="10" type="ORF">FHS87_003687</name>
</gene>
<evidence type="ECO:0000256" key="3">
    <source>
        <dbReference type="ARBA" id="ARBA00022801"/>
    </source>
</evidence>
<evidence type="ECO:0000256" key="6">
    <source>
        <dbReference type="PROSITE-ProRule" id="PRU00050"/>
    </source>
</evidence>
<dbReference type="InterPro" id="IPR001789">
    <property type="entry name" value="Sig_transdc_resp-reg_receiver"/>
</dbReference>
<comment type="subcellular location">
    <subcellularLocation>
        <location evidence="5">Cytoplasm</location>
    </subcellularLocation>
</comment>
<dbReference type="Gene3D" id="3.40.50.2300">
    <property type="match status" value="1"/>
</dbReference>
<evidence type="ECO:0000256" key="4">
    <source>
        <dbReference type="ARBA" id="ARBA00048267"/>
    </source>
</evidence>
<dbReference type="HAMAP" id="MF_00099">
    <property type="entry name" value="CheB_chemtxs"/>
    <property type="match status" value="1"/>
</dbReference>
<dbReference type="GO" id="GO:0008984">
    <property type="term" value="F:protein-glutamate methylesterase activity"/>
    <property type="evidence" value="ECO:0007669"/>
    <property type="project" value="UniProtKB-UniRule"/>
</dbReference>
<dbReference type="GO" id="GO:0000156">
    <property type="term" value="F:phosphorelay response regulator activity"/>
    <property type="evidence" value="ECO:0007669"/>
    <property type="project" value="InterPro"/>
</dbReference>
<reference evidence="10 11" key="1">
    <citation type="submission" date="2020-08" db="EMBL/GenBank/DDBJ databases">
        <title>Genomic Encyclopedia of Type Strains, Phase IV (KMG-IV): sequencing the most valuable type-strain genomes for metagenomic binning, comparative biology and taxonomic classification.</title>
        <authorList>
            <person name="Goeker M."/>
        </authorList>
    </citation>
    <scope>NUCLEOTIDE SEQUENCE [LARGE SCALE GENOMIC DNA]</scope>
    <source>
        <strain evidence="10 11">DSM 25622</strain>
    </source>
</reference>
<dbReference type="CDD" id="cd16432">
    <property type="entry name" value="CheB_Rec"/>
    <property type="match status" value="1"/>
</dbReference>
<dbReference type="EC" id="3.1.1.61" evidence="5"/>
<evidence type="ECO:0000259" key="8">
    <source>
        <dbReference type="PROSITE" id="PS50110"/>
    </source>
</evidence>
<dbReference type="RefSeq" id="WP_312862038.1">
    <property type="nucleotide sequence ID" value="NZ_JACIJD010000020.1"/>
</dbReference>
<feature type="modified residue" description="4-aspartylphosphate" evidence="5 7">
    <location>
        <position position="55"/>
    </location>
</feature>
<dbReference type="GO" id="GO:0005737">
    <property type="term" value="C:cytoplasm"/>
    <property type="evidence" value="ECO:0007669"/>
    <property type="project" value="UniProtKB-SubCell"/>
</dbReference>
<dbReference type="SUPFAM" id="SSF52172">
    <property type="entry name" value="CheY-like"/>
    <property type="match status" value="1"/>
</dbReference>
<name>A0A840Y645_9PROT</name>
<evidence type="ECO:0000313" key="11">
    <source>
        <dbReference type="Proteomes" id="UP000580654"/>
    </source>
</evidence>
<dbReference type="NCBIfam" id="NF009206">
    <property type="entry name" value="PRK12555.1"/>
    <property type="match status" value="1"/>
</dbReference>
<dbReference type="Gene3D" id="3.40.50.180">
    <property type="entry name" value="Methylesterase CheB, C-terminal domain"/>
    <property type="match status" value="1"/>
</dbReference>
<comment type="domain">
    <text evidence="5">Contains a C-terminal catalytic domain, and an N-terminal region which modulates catalytic activity.</text>
</comment>
<protein>
    <recommendedName>
        <fullName evidence="5">Protein-glutamate methylesterase/protein-glutamine glutaminase</fullName>
        <ecNumber evidence="5">3.1.1.61</ecNumber>
        <ecNumber evidence="5">3.5.1.44</ecNumber>
    </recommendedName>
</protein>
<evidence type="ECO:0000313" key="10">
    <source>
        <dbReference type="EMBL" id="MBB5695626.1"/>
    </source>
</evidence>
<comment type="catalytic activity">
    <reaction evidence="5">
        <text>L-glutaminyl-[protein] + H2O = L-glutamyl-[protein] + NH4(+)</text>
        <dbReference type="Rhea" id="RHEA:16441"/>
        <dbReference type="Rhea" id="RHEA-COMP:10207"/>
        <dbReference type="Rhea" id="RHEA-COMP:10208"/>
        <dbReference type="ChEBI" id="CHEBI:15377"/>
        <dbReference type="ChEBI" id="CHEBI:28938"/>
        <dbReference type="ChEBI" id="CHEBI:29973"/>
        <dbReference type="ChEBI" id="CHEBI:30011"/>
        <dbReference type="EC" id="3.5.1.44"/>
    </reaction>
</comment>
<evidence type="ECO:0000256" key="5">
    <source>
        <dbReference type="HAMAP-Rule" id="MF_00099"/>
    </source>
</evidence>
<dbReference type="EMBL" id="JACIJD010000020">
    <property type="protein sequence ID" value="MBB5695626.1"/>
    <property type="molecule type" value="Genomic_DNA"/>
</dbReference>
<evidence type="ECO:0000259" key="9">
    <source>
        <dbReference type="PROSITE" id="PS50122"/>
    </source>
</evidence>
<keyword evidence="3 5" id="KW-0378">Hydrolase</keyword>
<accession>A0A840Y645</accession>
<feature type="domain" description="Response regulatory" evidence="8">
    <location>
        <begin position="4"/>
        <end position="121"/>
    </location>
</feature>
<dbReference type="InterPro" id="IPR008248">
    <property type="entry name" value="CheB-like"/>
</dbReference>
<dbReference type="Pfam" id="PF00072">
    <property type="entry name" value="Response_reg"/>
    <property type="match status" value="1"/>
</dbReference>
<evidence type="ECO:0000256" key="7">
    <source>
        <dbReference type="PROSITE-ProRule" id="PRU00169"/>
    </source>
</evidence>
<dbReference type="GO" id="GO:0006935">
    <property type="term" value="P:chemotaxis"/>
    <property type="evidence" value="ECO:0007669"/>
    <property type="project" value="UniProtKB-UniRule"/>
</dbReference>
<feature type="active site" evidence="5 6">
    <location>
        <position position="191"/>
    </location>
</feature>
<dbReference type="Pfam" id="PF01339">
    <property type="entry name" value="CheB_methylest"/>
    <property type="match status" value="1"/>
</dbReference>
<dbReference type="PIRSF" id="PIRSF000876">
    <property type="entry name" value="RR_chemtxs_CheB"/>
    <property type="match status" value="1"/>
</dbReference>
<evidence type="ECO:0000256" key="1">
    <source>
        <dbReference type="ARBA" id="ARBA00022490"/>
    </source>
</evidence>
<feature type="active site" evidence="5 6">
    <location>
        <position position="165"/>
    </location>
</feature>
<dbReference type="NCBIfam" id="NF001965">
    <property type="entry name" value="PRK00742.1"/>
    <property type="match status" value="1"/>
</dbReference>
<sequence length="347" mass="36446">MAIKVLIIDDSALIRQVLTELLSRDPDIEVVGTAPDPIIARERIKALSPDVLTLDIEMPRMDGLSFLKKLMALRPMPVLVVSTLTQKGADAAVQAMELGAVDYVPKPLMNIRSGMVELGAELVAKVKMAAACRPRARQAEPGAPTPLAADPRLSTAGRVVAIGASTGGVEALQRVISRLPATSPAILVTQHMPAGFTTSFARRLNEQCALTVSEAADGRQVLPGHVYIAPGARHLELVRTGAHYACRLHDGPPVSGHRPSVDVLFASVAASAGKNAMGLILTGMGRDGAAGLLEMRRSGARCLGQSEASCVVYGMPKAAMQAGAVEAEMTLDRLAEEIVALRTPAHA</sequence>
<evidence type="ECO:0000256" key="2">
    <source>
        <dbReference type="ARBA" id="ARBA00022500"/>
    </source>
</evidence>
<comment type="function">
    <text evidence="5">Involved in chemotaxis. Part of a chemotaxis signal transduction system that modulates chemotaxis in response to various stimuli. Catalyzes the demethylation of specific methylglutamate residues introduced into the chemoreceptors (methyl-accepting chemotaxis proteins or MCP) by CheR. Also mediates the irreversible deamidation of specific glutamine residues to glutamic acid.</text>
</comment>
<comment type="caution">
    <text evidence="10">The sequence shown here is derived from an EMBL/GenBank/DDBJ whole genome shotgun (WGS) entry which is preliminary data.</text>
</comment>
<proteinExistence type="inferred from homology"/>
<comment type="PTM">
    <text evidence="5">Phosphorylated by CheA. Phosphorylation of the N-terminal regulatory domain activates the methylesterase activity.</text>
</comment>
<comment type="catalytic activity">
    <reaction evidence="4 5">
        <text>[protein]-L-glutamate 5-O-methyl ester + H2O = L-glutamyl-[protein] + methanol + H(+)</text>
        <dbReference type="Rhea" id="RHEA:23236"/>
        <dbReference type="Rhea" id="RHEA-COMP:10208"/>
        <dbReference type="Rhea" id="RHEA-COMP:10311"/>
        <dbReference type="ChEBI" id="CHEBI:15377"/>
        <dbReference type="ChEBI" id="CHEBI:15378"/>
        <dbReference type="ChEBI" id="CHEBI:17790"/>
        <dbReference type="ChEBI" id="CHEBI:29973"/>
        <dbReference type="ChEBI" id="CHEBI:82795"/>
        <dbReference type="EC" id="3.1.1.61"/>
    </reaction>
</comment>
<keyword evidence="2 5" id="KW-0145">Chemotaxis</keyword>
<dbReference type="InterPro" id="IPR000673">
    <property type="entry name" value="Sig_transdc_resp-reg_Me-estase"/>
</dbReference>
<dbReference type="InterPro" id="IPR035909">
    <property type="entry name" value="CheB_C"/>
</dbReference>
<keyword evidence="11" id="KW-1185">Reference proteome</keyword>
<dbReference type="PROSITE" id="PS50110">
    <property type="entry name" value="RESPONSE_REGULATORY"/>
    <property type="match status" value="1"/>
</dbReference>
<keyword evidence="5 7" id="KW-0597">Phosphoprotein</keyword>
<dbReference type="EC" id="3.5.1.44" evidence="5"/>
<dbReference type="GO" id="GO:0050568">
    <property type="term" value="F:protein-glutamine glutaminase activity"/>
    <property type="evidence" value="ECO:0007669"/>
    <property type="project" value="UniProtKB-UniRule"/>
</dbReference>
<dbReference type="AlphaFoldDB" id="A0A840Y645"/>
<dbReference type="SMART" id="SM00448">
    <property type="entry name" value="REC"/>
    <property type="match status" value="1"/>
</dbReference>
<feature type="domain" description="CheB-type methylesterase" evidence="9">
    <location>
        <begin position="153"/>
        <end position="340"/>
    </location>
</feature>